<dbReference type="PANTHER" id="PTHR32071:SF57">
    <property type="entry name" value="C4-DICARBOXYLATE TRANSPORT TRANSCRIPTIONAL REGULATORY PROTEIN DCTD"/>
    <property type="match status" value="1"/>
</dbReference>
<dbReference type="SMART" id="SM00382">
    <property type="entry name" value="AAA"/>
    <property type="match status" value="1"/>
</dbReference>
<dbReference type="InterPro" id="IPR027417">
    <property type="entry name" value="P-loop_NTPase"/>
</dbReference>
<dbReference type="PROSITE" id="PS50045">
    <property type="entry name" value="SIGMA54_INTERACT_4"/>
    <property type="match status" value="1"/>
</dbReference>
<dbReference type="Gene3D" id="3.40.50.300">
    <property type="entry name" value="P-loop containing nucleotide triphosphate hydrolases"/>
    <property type="match status" value="1"/>
</dbReference>
<evidence type="ECO:0000256" key="3">
    <source>
        <dbReference type="ARBA" id="ARBA00023015"/>
    </source>
</evidence>
<protein>
    <submittedName>
        <fullName evidence="7">Acetoin dehydrogenase operon transcriptional activator AcoR</fullName>
    </submittedName>
</protein>
<dbReference type="PROSITE" id="PS00688">
    <property type="entry name" value="SIGMA54_INTERACT_3"/>
    <property type="match status" value="1"/>
</dbReference>
<dbReference type="Pfam" id="PF25601">
    <property type="entry name" value="AAA_lid_14"/>
    <property type="match status" value="1"/>
</dbReference>
<evidence type="ECO:0000256" key="2">
    <source>
        <dbReference type="ARBA" id="ARBA00022840"/>
    </source>
</evidence>
<evidence type="ECO:0000256" key="5">
    <source>
        <dbReference type="ARBA" id="ARBA00023163"/>
    </source>
</evidence>
<keyword evidence="3" id="KW-0805">Transcription regulation</keyword>
<keyword evidence="1" id="KW-0547">Nucleotide-binding</keyword>
<keyword evidence="4" id="KW-0238">DNA-binding</keyword>
<evidence type="ECO:0000256" key="1">
    <source>
        <dbReference type="ARBA" id="ARBA00022741"/>
    </source>
</evidence>
<evidence type="ECO:0000313" key="8">
    <source>
        <dbReference type="Proteomes" id="UP000216052"/>
    </source>
</evidence>
<dbReference type="SUPFAM" id="SSF55785">
    <property type="entry name" value="PYP-like sensor domain (PAS domain)"/>
    <property type="match status" value="1"/>
</dbReference>
<dbReference type="InterPro" id="IPR009057">
    <property type="entry name" value="Homeodomain-like_sf"/>
</dbReference>
<feature type="domain" description="Sigma-54 factor interaction" evidence="6">
    <location>
        <begin position="376"/>
        <end position="605"/>
    </location>
</feature>
<dbReference type="Proteomes" id="UP000216052">
    <property type="component" value="Chromosome"/>
</dbReference>
<gene>
    <name evidence="7" type="primary">acoR_10</name>
    <name evidence="7" type="ORF">SPACI_038900</name>
</gene>
<dbReference type="Pfam" id="PF02954">
    <property type="entry name" value="HTH_8"/>
    <property type="match status" value="1"/>
</dbReference>
<dbReference type="CDD" id="cd00009">
    <property type="entry name" value="AAA"/>
    <property type="match status" value="1"/>
</dbReference>
<dbReference type="InterPro" id="IPR029016">
    <property type="entry name" value="GAF-like_dom_sf"/>
</dbReference>
<dbReference type="InterPro" id="IPR025943">
    <property type="entry name" value="Sigma_54_int_dom_ATP-bd_2"/>
</dbReference>
<organism evidence="7 8">
    <name type="scientific">Sporomusa acidovorans (strain ATCC 49682 / DSM 3132 / Mol)</name>
    <dbReference type="NCBI Taxonomy" id="1123286"/>
    <lineage>
        <taxon>Bacteria</taxon>
        <taxon>Bacillati</taxon>
        <taxon>Bacillota</taxon>
        <taxon>Negativicutes</taxon>
        <taxon>Selenomonadales</taxon>
        <taxon>Sporomusaceae</taxon>
        <taxon>Sporomusa</taxon>
    </lineage>
</organism>
<dbReference type="InterPro" id="IPR002078">
    <property type="entry name" value="Sigma_54_int"/>
</dbReference>
<dbReference type="InterPro" id="IPR003593">
    <property type="entry name" value="AAA+_ATPase"/>
</dbReference>
<reference evidence="7" key="1">
    <citation type="submission" date="2024-05" db="EMBL/GenBank/DDBJ databases">
        <title>Isolation and characterization of Sporomusa carbonis sp. nov., a carboxydotrophic hydrogenogen in the genus of Sporomusa isolated from a charcoal burning pile.</title>
        <authorList>
            <person name="Boeer T."/>
            <person name="Rosenbaum F."/>
            <person name="Eysell L."/>
            <person name="Mueller V."/>
            <person name="Daniel R."/>
            <person name="Poehlein A."/>
        </authorList>
    </citation>
    <scope>NUCLEOTIDE SEQUENCE [LARGE SCALE GENOMIC DNA]</scope>
    <source>
        <strain evidence="7">DSM 3132</strain>
    </source>
</reference>
<sequence>MSVERWEEIIQCRQKYLQNPAATLRNSSYIKPEVAESWIRCRNMKVNPTSATITLLKSPQELEKILTESHSLIEITKPLINTFKDIVITSGYVLQLYDKSGVTLLQEGEWSIFPSVVNPDTRKYVVWSEETIGTSAHSLSMRYKHPIQLWGPEHYHEAFQNSIASAAPILDQKGEVLASLVLIQPLMEILPKNKCDHLHNLFSHTLGLITAIAVAVETQVKLKKSYDNLEMVNKHLEVVNNQLTVANSTLEGTLASVDEGIITIDRTGKILNINNEGKRILKLRLDERKNINICNFLGNKSQLMTLVESGNNVVNIEETICTDRGEETYLVNIWPVLNQKSSTIEGAVLRLNYAEKVNALVTSRFGATASYSFKNIVGASNVIKKTIELGRRFAESPENVLIIGESGTGKELFAQSIHNARCPEGPFMAVNCAAIPRELIESELFGYERGSFTGAERGGRPGKIELANGGTLFLDEIGDMPFELQAVLLRTLEDRQVMRVGGQRYKKVNFKLIAATHKDLYKRVQENLFREDLYFRLSVLTINLPPLRERVEDIGILSQFFIERYCKKIGRRAPKISPVVQKIFTEYPWPGNIRQLQNTLIYAVSTTPGEVITIDNLPANIIQASNPLKFIQKTDAHEMEAKVMQMKDYEKSAMEYALLHANSNIAQASELLGISKSKFYKKIKEYHIKIK</sequence>
<dbReference type="InterPro" id="IPR035965">
    <property type="entry name" value="PAS-like_dom_sf"/>
</dbReference>
<keyword evidence="5" id="KW-0804">Transcription</keyword>
<dbReference type="Gene3D" id="1.10.8.60">
    <property type="match status" value="1"/>
</dbReference>
<dbReference type="PROSITE" id="PS00675">
    <property type="entry name" value="SIGMA54_INTERACT_1"/>
    <property type="match status" value="1"/>
</dbReference>
<dbReference type="InterPro" id="IPR025944">
    <property type="entry name" value="Sigma_54_int_dom_CS"/>
</dbReference>
<dbReference type="InterPro" id="IPR058031">
    <property type="entry name" value="AAA_lid_NorR"/>
</dbReference>
<dbReference type="InterPro" id="IPR002197">
    <property type="entry name" value="HTH_Fis"/>
</dbReference>
<dbReference type="SUPFAM" id="SSF46689">
    <property type="entry name" value="Homeodomain-like"/>
    <property type="match status" value="1"/>
</dbReference>
<evidence type="ECO:0000256" key="4">
    <source>
        <dbReference type="ARBA" id="ARBA00023125"/>
    </source>
</evidence>
<evidence type="ECO:0000259" key="6">
    <source>
        <dbReference type="PROSITE" id="PS50045"/>
    </source>
</evidence>
<keyword evidence="8" id="KW-1185">Reference proteome</keyword>
<dbReference type="Gene3D" id="3.30.450.40">
    <property type="match status" value="1"/>
</dbReference>
<dbReference type="InterPro" id="IPR025662">
    <property type="entry name" value="Sigma_54_int_dom_ATP-bd_1"/>
</dbReference>
<dbReference type="PANTHER" id="PTHR32071">
    <property type="entry name" value="TRANSCRIPTIONAL REGULATORY PROTEIN"/>
    <property type="match status" value="1"/>
</dbReference>
<evidence type="ECO:0000313" key="7">
    <source>
        <dbReference type="EMBL" id="XFO73783.1"/>
    </source>
</evidence>
<dbReference type="SUPFAM" id="SSF52540">
    <property type="entry name" value="P-loop containing nucleoside triphosphate hydrolases"/>
    <property type="match status" value="1"/>
</dbReference>
<name>A0ABZ3J6W5_SPOA4</name>
<proteinExistence type="predicted"/>
<keyword evidence="2" id="KW-0067">ATP-binding</keyword>
<dbReference type="PROSITE" id="PS00676">
    <property type="entry name" value="SIGMA54_INTERACT_2"/>
    <property type="match status" value="1"/>
</dbReference>
<dbReference type="Gene3D" id="1.10.10.60">
    <property type="entry name" value="Homeodomain-like"/>
    <property type="match status" value="1"/>
</dbReference>
<dbReference type="EMBL" id="CP155571">
    <property type="protein sequence ID" value="XFO73783.1"/>
    <property type="molecule type" value="Genomic_DNA"/>
</dbReference>
<accession>A0ABZ3J6W5</accession>
<dbReference type="Pfam" id="PF00158">
    <property type="entry name" value="Sigma54_activat"/>
    <property type="match status" value="1"/>
</dbReference>
<dbReference type="Gene3D" id="3.30.450.20">
    <property type="entry name" value="PAS domain"/>
    <property type="match status" value="1"/>
</dbReference>